<accession>A0A9X0DLA6</accession>
<sequence>MNSFSQFTSSMQALSVASKIYRVLPNATFSIEMLNKPISATKWALKSLTCPVSRNIALACVAYMEPRFDIDPDLLSGVLALAFENSLYIAMALVCDPMQQPKPYELKRILGNVGRPGITMLVSPKDCITRSKDPLAWSVVTNHAFNGVAEDHFGKTSLHLSFTEYYVPLIQNVVHGQDNQVFFLESVVSVHDSGAWVGDVNILDALEGGKIRVVLRTMNRPLKLAIIVTRNPRVILKA</sequence>
<dbReference type="EMBL" id="JAPEIS010000003">
    <property type="protein sequence ID" value="KAJ8067786.1"/>
    <property type="molecule type" value="Genomic_DNA"/>
</dbReference>
<dbReference type="AlphaFoldDB" id="A0A9X0DLA6"/>
<evidence type="ECO:0000313" key="2">
    <source>
        <dbReference type="Proteomes" id="UP001152300"/>
    </source>
</evidence>
<proteinExistence type="predicted"/>
<evidence type="ECO:0000313" key="1">
    <source>
        <dbReference type="EMBL" id="KAJ8067786.1"/>
    </source>
</evidence>
<name>A0A9X0DLA6_9HELO</name>
<protein>
    <submittedName>
        <fullName evidence="1">Uncharacterized protein</fullName>
    </submittedName>
</protein>
<keyword evidence="2" id="KW-1185">Reference proteome</keyword>
<dbReference type="Proteomes" id="UP001152300">
    <property type="component" value="Unassembled WGS sequence"/>
</dbReference>
<comment type="caution">
    <text evidence="1">The sequence shown here is derived from an EMBL/GenBank/DDBJ whole genome shotgun (WGS) entry which is preliminary data.</text>
</comment>
<dbReference type="OrthoDB" id="5354164at2759"/>
<gene>
    <name evidence="1" type="ORF">OCU04_003384</name>
</gene>
<reference evidence="1" key="1">
    <citation type="submission" date="2022-11" db="EMBL/GenBank/DDBJ databases">
        <title>Genome Resource of Sclerotinia nivalis Strain SnTB1, a Plant Pathogen Isolated from American Ginseng.</title>
        <authorList>
            <person name="Fan S."/>
        </authorList>
    </citation>
    <scope>NUCLEOTIDE SEQUENCE</scope>
    <source>
        <strain evidence="1">SnTB1</strain>
    </source>
</reference>
<organism evidence="1 2">
    <name type="scientific">Sclerotinia nivalis</name>
    <dbReference type="NCBI Taxonomy" id="352851"/>
    <lineage>
        <taxon>Eukaryota</taxon>
        <taxon>Fungi</taxon>
        <taxon>Dikarya</taxon>
        <taxon>Ascomycota</taxon>
        <taxon>Pezizomycotina</taxon>
        <taxon>Leotiomycetes</taxon>
        <taxon>Helotiales</taxon>
        <taxon>Sclerotiniaceae</taxon>
        <taxon>Sclerotinia</taxon>
    </lineage>
</organism>